<feature type="compositionally biased region" description="Basic and acidic residues" evidence="5">
    <location>
        <begin position="482"/>
        <end position="503"/>
    </location>
</feature>
<dbReference type="CDD" id="cd16635">
    <property type="entry name" value="mRING-HC-C3HC3D_PHRF1"/>
    <property type="match status" value="1"/>
</dbReference>
<reference evidence="7 8" key="1">
    <citation type="submission" date="2017-07" db="EMBL/GenBank/DDBJ databases">
        <authorList>
            <person name="Talla V."/>
            <person name="Backstrom N."/>
        </authorList>
    </citation>
    <scope>NUCLEOTIDE SEQUENCE [LARGE SCALE GENOMIC DNA]</scope>
</reference>
<evidence type="ECO:0000256" key="1">
    <source>
        <dbReference type="ARBA" id="ARBA00022723"/>
    </source>
</evidence>
<feature type="region of interest" description="Disordered" evidence="5">
    <location>
        <begin position="1"/>
        <end position="105"/>
    </location>
</feature>
<feature type="compositionally biased region" description="Polar residues" evidence="5">
    <location>
        <begin position="742"/>
        <end position="752"/>
    </location>
</feature>
<feature type="region of interest" description="Disordered" evidence="5">
    <location>
        <begin position="469"/>
        <end position="674"/>
    </location>
</feature>
<keyword evidence="1" id="KW-0479">Metal-binding</keyword>
<feature type="compositionally biased region" description="Basic and acidic residues" evidence="5">
    <location>
        <begin position="1301"/>
        <end position="1313"/>
    </location>
</feature>
<feature type="compositionally biased region" description="Low complexity" evidence="5">
    <location>
        <begin position="1381"/>
        <end position="1396"/>
    </location>
</feature>
<evidence type="ECO:0000259" key="6">
    <source>
        <dbReference type="PROSITE" id="PS50089"/>
    </source>
</evidence>
<feature type="region of interest" description="Disordered" evidence="5">
    <location>
        <begin position="703"/>
        <end position="753"/>
    </location>
</feature>
<gene>
    <name evidence="7" type="ORF">LSINAPIS_LOCUS1537</name>
</gene>
<feature type="compositionally biased region" description="Polar residues" evidence="5">
    <location>
        <begin position="1056"/>
        <end position="1068"/>
    </location>
</feature>
<feature type="compositionally biased region" description="Acidic residues" evidence="5">
    <location>
        <begin position="1136"/>
        <end position="1147"/>
    </location>
</feature>
<organism evidence="7 8">
    <name type="scientific">Leptidea sinapis</name>
    <dbReference type="NCBI Taxonomy" id="189913"/>
    <lineage>
        <taxon>Eukaryota</taxon>
        <taxon>Metazoa</taxon>
        <taxon>Ecdysozoa</taxon>
        <taxon>Arthropoda</taxon>
        <taxon>Hexapoda</taxon>
        <taxon>Insecta</taxon>
        <taxon>Pterygota</taxon>
        <taxon>Neoptera</taxon>
        <taxon>Endopterygota</taxon>
        <taxon>Lepidoptera</taxon>
        <taxon>Glossata</taxon>
        <taxon>Ditrysia</taxon>
        <taxon>Papilionoidea</taxon>
        <taxon>Pieridae</taxon>
        <taxon>Dismorphiinae</taxon>
        <taxon>Leptidea</taxon>
    </lineage>
</organism>
<feature type="region of interest" description="Disordered" evidence="5">
    <location>
        <begin position="850"/>
        <end position="890"/>
    </location>
</feature>
<evidence type="ECO:0000256" key="5">
    <source>
        <dbReference type="SAM" id="MobiDB-lite"/>
    </source>
</evidence>
<dbReference type="SMART" id="SM00184">
    <property type="entry name" value="RING"/>
    <property type="match status" value="1"/>
</dbReference>
<name>A0A5E4PSM6_9NEOP</name>
<feature type="compositionally biased region" description="Basic residues" evidence="5">
    <location>
        <begin position="1397"/>
        <end position="1419"/>
    </location>
</feature>
<feature type="compositionally biased region" description="Polar residues" evidence="5">
    <location>
        <begin position="87"/>
        <end position="105"/>
    </location>
</feature>
<dbReference type="Pfam" id="PF13639">
    <property type="entry name" value="zf-RING_2"/>
    <property type="match status" value="1"/>
</dbReference>
<feature type="compositionally biased region" description="Basic residues" evidence="5">
    <location>
        <begin position="1314"/>
        <end position="1380"/>
    </location>
</feature>
<dbReference type="SUPFAM" id="SSF57850">
    <property type="entry name" value="RING/U-box"/>
    <property type="match status" value="1"/>
</dbReference>
<dbReference type="PANTHER" id="PTHR12618">
    <property type="entry name" value="PHD AND RING FINGER DOMAIN-CONTAINING PROTEIN 1"/>
    <property type="match status" value="1"/>
</dbReference>
<protein>
    <recommendedName>
        <fullName evidence="6">RING-type domain-containing protein</fullName>
    </recommendedName>
</protein>
<feature type="compositionally biased region" description="Polar residues" evidence="5">
    <location>
        <begin position="600"/>
        <end position="609"/>
    </location>
</feature>
<feature type="region of interest" description="Disordered" evidence="5">
    <location>
        <begin position="227"/>
        <end position="331"/>
    </location>
</feature>
<evidence type="ECO:0000313" key="8">
    <source>
        <dbReference type="Proteomes" id="UP000324832"/>
    </source>
</evidence>
<feature type="compositionally biased region" description="Basic and acidic residues" evidence="5">
    <location>
        <begin position="1116"/>
        <end position="1134"/>
    </location>
</feature>
<feature type="compositionally biased region" description="Polar residues" evidence="5">
    <location>
        <begin position="263"/>
        <end position="272"/>
    </location>
</feature>
<dbReference type="GO" id="GO:0008270">
    <property type="term" value="F:zinc ion binding"/>
    <property type="evidence" value="ECO:0007669"/>
    <property type="project" value="UniProtKB-KW"/>
</dbReference>
<feature type="region of interest" description="Disordered" evidence="5">
    <location>
        <begin position="1081"/>
        <end position="1453"/>
    </location>
</feature>
<feature type="compositionally biased region" description="Basic and acidic residues" evidence="5">
    <location>
        <begin position="703"/>
        <end position="725"/>
    </location>
</feature>
<dbReference type="PROSITE" id="PS50089">
    <property type="entry name" value="ZF_RING_2"/>
    <property type="match status" value="1"/>
</dbReference>
<feature type="compositionally biased region" description="Gly residues" evidence="5">
    <location>
        <begin position="511"/>
        <end position="521"/>
    </location>
</feature>
<dbReference type="PROSITE" id="PS00518">
    <property type="entry name" value="ZF_RING_1"/>
    <property type="match status" value="1"/>
</dbReference>
<feature type="compositionally biased region" description="Basic and acidic residues" evidence="5">
    <location>
        <begin position="662"/>
        <end position="674"/>
    </location>
</feature>
<proteinExistence type="predicted"/>
<evidence type="ECO:0000256" key="3">
    <source>
        <dbReference type="ARBA" id="ARBA00022833"/>
    </source>
</evidence>
<keyword evidence="8" id="KW-1185">Reference proteome</keyword>
<evidence type="ECO:0000256" key="4">
    <source>
        <dbReference type="PROSITE-ProRule" id="PRU00175"/>
    </source>
</evidence>
<dbReference type="InterPro" id="IPR001841">
    <property type="entry name" value="Znf_RING"/>
</dbReference>
<keyword evidence="3" id="KW-0862">Zinc</keyword>
<feature type="region of interest" description="Disordered" evidence="5">
    <location>
        <begin position="1040"/>
        <end position="1068"/>
    </location>
</feature>
<feature type="compositionally biased region" description="Basic residues" evidence="5">
    <location>
        <begin position="273"/>
        <end position="285"/>
    </location>
</feature>
<feature type="compositionally biased region" description="Low complexity" evidence="5">
    <location>
        <begin position="252"/>
        <end position="262"/>
    </location>
</feature>
<dbReference type="Gene3D" id="3.30.40.10">
    <property type="entry name" value="Zinc/RING finger domain, C3HC4 (zinc finger)"/>
    <property type="match status" value="1"/>
</dbReference>
<evidence type="ECO:0000256" key="2">
    <source>
        <dbReference type="ARBA" id="ARBA00022771"/>
    </source>
</evidence>
<dbReference type="PANTHER" id="PTHR12618:SF20">
    <property type="entry name" value="PHD AND RING FINGER DOMAIN-CONTAINING PROTEIN 1"/>
    <property type="match status" value="1"/>
</dbReference>
<evidence type="ECO:0000313" key="7">
    <source>
        <dbReference type="EMBL" id="VVC88083.1"/>
    </source>
</evidence>
<feature type="compositionally biased region" description="Basic residues" evidence="5">
    <location>
        <begin position="1441"/>
        <end position="1453"/>
    </location>
</feature>
<feature type="compositionally biased region" description="Basic residues" evidence="5">
    <location>
        <begin position="303"/>
        <end position="327"/>
    </location>
</feature>
<dbReference type="Proteomes" id="UP000324832">
    <property type="component" value="Unassembled WGS sequence"/>
</dbReference>
<keyword evidence="2 4" id="KW-0863">Zinc-finger</keyword>
<sequence>MNEDNSDDSPPRGKRRIDLSVKSSAVFESDSDDITASRPRKKKLRVISDDDDTSDSSGSSVCTASRRRRILPKLRDSDVESEPAARSSPTKATSGFASDSSEGNSDKCSICLLRYTNQEIGTPVNCDHIFCLDCITEWSKNVNTCPVDRITFESIVVRACMGGRVLRTEAVKVTERRPSIELLVIEDPTVCEVPIEYWLCPDCTEISNEINSSRVDPLINRSLRRSMRVQDVVNQPSTSGSTDRNTARRGRATTTSRNTATTQSGSSNSSRQHTTHTRKQNKKSRNVAIEYEEEDDSSSVTRRVTKTVKRKKKQRKRQPRTAARRSHVQASVRARLAAMKVDRASSSHTAHSRATADLPTVRERAGIARLSLFGNDTPLEYFSDDDDAQVPNYPSRPVAVGPGSLYGTAVAFRQPHILDAYRRMRRKTVNISSPLHASTPPDIVSNIMESQSLFHAKNTVITVTPSGDLNIQKANKPVSHKKASETKKDERLDLSNAEDDSRKVPSYPGQSRGGGWGGGYRGTYNRDQNTNNFSRGGSYGGGYQNRQGQAQNNNGMFNYQNSNRHDEPDFYDNFSRRPHQYTPAEDPYLDRSRRPAPNDVNRTSNQSRYSLGPTWQPYGNAPPVSRQEMPPATARHSFGGFENPLDMRMGQMPTMSSNTDLYAREPQPEHDKHRQQLYNQSANTQPFQPLPEPPAFPFQKTLEVEKSEDEKSDSGLVIDTEKYDPTEPTLDDEDSTEEQRDSSNLNTDNNVVSEVDKKPAQIASSMHLPSLVNIAPAETVDSILAGINTDNINVPSNVLDSAVRQVLKKHRNLYIASNESQIEQSDNDSDGDCPNFSIYSATSVHIANNSSSLTEELEPKQDPIPSGLEDLVQEDDDVPTSESASPNIADSDITESVIKVEEPQIISKNNEFTEKHRINEEYKEKVSKRCPITTSTRNPIKIKLNTPSLIKRQVSLYDEEDTSQDIDVPTSDITTVDKTENPSILKSEKIINKDGSDKSEETVSSGKNQAILEDVEQFIPEIIKSPKSKVETVEFLENDISKDDKSEAKDDHEINEANTGEVLNQDSQEISDSEICLNLDLPKKSDENNEIEDNLEKMTESISETEDERSYTPCLDENKPKDNSFDTDKDKGIEGLDTEMISEDEGNELFSESERPASAASRVTSPPPAPEVHDDVEVPEKKKSERKKEGRDEVKKKKKKDSKKEGKEKNKSKKKGEVAFKKLSKSGKERNYREREKDDKKNKKDRRSSSEPEGKSKKRKEKRKDLERYDVRNVVTEKRRKTKDPFGRDISPRVRSPTLSPERRSPTASLERKSPRRRRSPSPVRIRRSVSRGRHSINRARRSLSRARRSISRARRSMSRVRRSPVLRRMSPVRRSRRSNSPRSLTPRISPRASPSPRRRSPARKRRRRSTSRVRKRRSTSVSPRRVSKKKKRNRSEQSPARRRLVKSPLRKSRSLSVARALPSPSVLRRLVLPLYFEIPTCEIHGHTIAAELFASSVTSQCQDLCTLQDKRISDIIRPPDVHDVSKAFEMKF</sequence>
<feature type="compositionally biased region" description="Basic and acidic residues" evidence="5">
    <location>
        <begin position="1171"/>
        <end position="1195"/>
    </location>
</feature>
<feature type="compositionally biased region" description="Basic and acidic residues" evidence="5">
    <location>
        <begin position="1040"/>
        <end position="1055"/>
    </location>
</feature>
<feature type="compositionally biased region" description="Polar residues" evidence="5">
    <location>
        <begin position="232"/>
        <end position="241"/>
    </location>
</feature>
<dbReference type="InterPro" id="IPR047157">
    <property type="entry name" value="PHRF1/Atg35"/>
</dbReference>
<accession>A0A5E4PSM6</accession>
<feature type="compositionally biased region" description="Low complexity" evidence="5">
    <location>
        <begin position="544"/>
        <end position="555"/>
    </location>
</feature>
<feature type="compositionally biased region" description="Basic and acidic residues" evidence="5">
    <location>
        <begin position="1202"/>
        <end position="1255"/>
    </location>
</feature>
<dbReference type="InterPro" id="IPR017907">
    <property type="entry name" value="Znf_RING_CS"/>
</dbReference>
<feature type="domain" description="RING-type" evidence="6">
    <location>
        <begin position="108"/>
        <end position="149"/>
    </location>
</feature>
<dbReference type="EMBL" id="FZQP02000227">
    <property type="protein sequence ID" value="VVC88083.1"/>
    <property type="molecule type" value="Genomic_DNA"/>
</dbReference>
<feature type="compositionally biased region" description="Basic and acidic residues" evidence="5">
    <location>
        <begin position="1263"/>
        <end position="1292"/>
    </location>
</feature>
<feature type="compositionally biased region" description="Low complexity" evidence="5">
    <location>
        <begin position="522"/>
        <end position="536"/>
    </location>
</feature>
<dbReference type="InterPro" id="IPR013083">
    <property type="entry name" value="Znf_RING/FYVE/PHD"/>
</dbReference>